<name>A0ABP0NZE7_9DINO</name>
<dbReference type="EMBL" id="CAXAMN010022306">
    <property type="protein sequence ID" value="CAK9068179.1"/>
    <property type="molecule type" value="Genomic_DNA"/>
</dbReference>
<protein>
    <submittedName>
        <fullName evidence="2">Uncharacterized protein</fullName>
    </submittedName>
</protein>
<evidence type="ECO:0000313" key="3">
    <source>
        <dbReference type="Proteomes" id="UP001642484"/>
    </source>
</evidence>
<feature type="compositionally biased region" description="Basic and acidic residues" evidence="1">
    <location>
        <begin position="26"/>
        <end position="38"/>
    </location>
</feature>
<dbReference type="Proteomes" id="UP001642484">
    <property type="component" value="Unassembled WGS sequence"/>
</dbReference>
<reference evidence="2 3" key="1">
    <citation type="submission" date="2024-02" db="EMBL/GenBank/DDBJ databases">
        <authorList>
            <person name="Chen Y."/>
            <person name="Shah S."/>
            <person name="Dougan E. K."/>
            <person name="Thang M."/>
            <person name="Chan C."/>
        </authorList>
    </citation>
    <scope>NUCLEOTIDE SEQUENCE [LARGE SCALE GENOMIC DNA]</scope>
</reference>
<evidence type="ECO:0000256" key="1">
    <source>
        <dbReference type="SAM" id="MobiDB-lite"/>
    </source>
</evidence>
<proteinExistence type="predicted"/>
<keyword evidence="3" id="KW-1185">Reference proteome</keyword>
<organism evidence="2 3">
    <name type="scientific">Durusdinium trenchii</name>
    <dbReference type="NCBI Taxonomy" id="1381693"/>
    <lineage>
        <taxon>Eukaryota</taxon>
        <taxon>Sar</taxon>
        <taxon>Alveolata</taxon>
        <taxon>Dinophyceae</taxon>
        <taxon>Suessiales</taxon>
        <taxon>Symbiodiniaceae</taxon>
        <taxon>Durusdinium</taxon>
    </lineage>
</organism>
<gene>
    <name evidence="2" type="ORF">CCMP2556_LOCUS33477</name>
</gene>
<sequence>MERMSGDDQSFAELMDVCGNHFAKRPRTEEEDKSSDRRPARKGQRMPSRSSASDLGEDGSLISMTAKLTLRQEDQLNQIHLDKSFIFFVQAGKGNILPLMLKTSTDWHRQRESGQVTNSLRQHMFRSVFEELAFRASKLPFGSNDHELIRAFQNKQVLTATTSWNYLQWDSKEKTLKPAARDPLPSKEAAALIQKIHTLAAQADLIHRFSALKPMPQDSTVDSVVVPWRLDISLRGQAAQELYDALQRLTGSGLTQMILVRIRPSTLQRSPLAQAIAARLMK</sequence>
<comment type="caution">
    <text evidence="2">The sequence shown here is derived from an EMBL/GenBank/DDBJ whole genome shotgun (WGS) entry which is preliminary data.</text>
</comment>
<evidence type="ECO:0000313" key="2">
    <source>
        <dbReference type="EMBL" id="CAK9068179.1"/>
    </source>
</evidence>
<feature type="region of interest" description="Disordered" evidence="1">
    <location>
        <begin position="1"/>
        <end position="57"/>
    </location>
</feature>
<accession>A0ABP0NZE7</accession>